<comment type="caution">
    <text evidence="1">The sequence shown here is derived from an EMBL/GenBank/DDBJ whole genome shotgun (WGS) entry which is preliminary data.</text>
</comment>
<accession>A0A4Y8LQI4</accession>
<dbReference type="Proteomes" id="UP000297900">
    <property type="component" value="Unassembled WGS sequence"/>
</dbReference>
<evidence type="ECO:0000313" key="1">
    <source>
        <dbReference type="EMBL" id="TFE22817.1"/>
    </source>
</evidence>
<organism evidence="1 2">
    <name type="scientific">Cohnella luojiensis</name>
    <dbReference type="NCBI Taxonomy" id="652876"/>
    <lineage>
        <taxon>Bacteria</taxon>
        <taxon>Bacillati</taxon>
        <taxon>Bacillota</taxon>
        <taxon>Bacilli</taxon>
        <taxon>Bacillales</taxon>
        <taxon>Paenibacillaceae</taxon>
        <taxon>Cohnella</taxon>
    </lineage>
</organism>
<gene>
    <name evidence="1" type="ORF">E2980_20720</name>
</gene>
<dbReference type="EMBL" id="SOMN01000040">
    <property type="protein sequence ID" value="TFE22817.1"/>
    <property type="molecule type" value="Genomic_DNA"/>
</dbReference>
<keyword evidence="2" id="KW-1185">Reference proteome</keyword>
<evidence type="ECO:0000313" key="2">
    <source>
        <dbReference type="Proteomes" id="UP000297900"/>
    </source>
</evidence>
<name>A0A4Y8LQI4_9BACL</name>
<proteinExistence type="predicted"/>
<feature type="non-terminal residue" evidence="1">
    <location>
        <position position="60"/>
    </location>
</feature>
<sequence>MQTITVQIRIFPDNPTLLREHGNAYIEATNRLTMQAERAGTFPHLTSKDIEAKLPSAVRN</sequence>
<protein>
    <submittedName>
        <fullName evidence="1">Transposase</fullName>
    </submittedName>
</protein>
<dbReference type="AlphaFoldDB" id="A0A4Y8LQI4"/>
<reference evidence="1 2" key="1">
    <citation type="submission" date="2019-03" db="EMBL/GenBank/DDBJ databases">
        <title>Cohnella endophytica sp. nov., a novel endophytic bacterium isolated from bark of Sonneratia apetala.</title>
        <authorList>
            <person name="Tuo L."/>
        </authorList>
    </citation>
    <scope>NUCLEOTIDE SEQUENCE [LARGE SCALE GENOMIC DNA]</scope>
    <source>
        <strain evidence="1 2">CCTCC AB 208254</strain>
    </source>
</reference>